<keyword evidence="2" id="KW-1185">Reference proteome</keyword>
<dbReference type="Proteomes" id="UP001500368">
    <property type="component" value="Unassembled WGS sequence"/>
</dbReference>
<dbReference type="RefSeq" id="WP_345476831.1">
    <property type="nucleotide sequence ID" value="NZ_BAABLW010000005.1"/>
</dbReference>
<sequence>MSRPGLPLFWDGYPIDWGRHWRSFRTSLSFHVDDFLACHECGSLTPTLHKVGVFFSKGKRLRHSPLGRHKARPRRLFASRCPDCLHTTVLDWRGQGWTLGPEDYGDRGSRAPEVPETAQVEQAALF</sequence>
<evidence type="ECO:0000313" key="1">
    <source>
        <dbReference type="EMBL" id="GAA4915761.1"/>
    </source>
</evidence>
<organism evidence="1 2">
    <name type="scientific">Nesterenkonia rhizosphaerae</name>
    <dbReference type="NCBI Taxonomy" id="1348272"/>
    <lineage>
        <taxon>Bacteria</taxon>
        <taxon>Bacillati</taxon>
        <taxon>Actinomycetota</taxon>
        <taxon>Actinomycetes</taxon>
        <taxon>Micrococcales</taxon>
        <taxon>Micrococcaceae</taxon>
        <taxon>Nesterenkonia</taxon>
    </lineage>
</organism>
<evidence type="ECO:0000313" key="2">
    <source>
        <dbReference type="Proteomes" id="UP001500368"/>
    </source>
</evidence>
<proteinExistence type="predicted"/>
<comment type="caution">
    <text evidence="1">The sequence shown here is derived from an EMBL/GenBank/DDBJ whole genome shotgun (WGS) entry which is preliminary data.</text>
</comment>
<protein>
    <submittedName>
        <fullName evidence="1">Uncharacterized protein</fullName>
    </submittedName>
</protein>
<dbReference type="EMBL" id="BAABLW010000005">
    <property type="protein sequence ID" value="GAA4915761.1"/>
    <property type="molecule type" value="Genomic_DNA"/>
</dbReference>
<accession>A0ABP9FW81</accession>
<gene>
    <name evidence="1" type="ORF">GCM10025790_08460</name>
</gene>
<reference evidence="2" key="1">
    <citation type="journal article" date="2019" name="Int. J. Syst. Evol. Microbiol.">
        <title>The Global Catalogue of Microorganisms (GCM) 10K type strain sequencing project: providing services to taxonomists for standard genome sequencing and annotation.</title>
        <authorList>
            <consortium name="The Broad Institute Genomics Platform"/>
            <consortium name="The Broad Institute Genome Sequencing Center for Infectious Disease"/>
            <person name="Wu L."/>
            <person name="Ma J."/>
        </authorList>
    </citation>
    <scope>NUCLEOTIDE SEQUENCE [LARGE SCALE GENOMIC DNA]</scope>
    <source>
        <strain evidence="2">JCM 19129</strain>
    </source>
</reference>
<name>A0ABP9FW81_9MICC</name>